<keyword evidence="3" id="KW-1185">Reference proteome</keyword>
<gene>
    <name evidence="2" type="ORF">ACFSUB_08325</name>
</gene>
<feature type="compositionally biased region" description="Basic and acidic residues" evidence="1">
    <location>
        <begin position="40"/>
        <end position="53"/>
    </location>
</feature>
<evidence type="ECO:0000313" key="3">
    <source>
        <dbReference type="Proteomes" id="UP001597520"/>
    </source>
</evidence>
<evidence type="ECO:0000313" key="2">
    <source>
        <dbReference type="EMBL" id="MFD2705471.1"/>
    </source>
</evidence>
<sequence length="73" mass="8340">MGDNYYTVKYGDKWASRREGASKVSKIFDTQKEAMAYSKKQADKNQSEHRIQDKNGNFRAADSYGNDPYPPKG</sequence>
<comment type="caution">
    <text evidence="2">The sequence shown here is derived from an EMBL/GenBank/DDBJ whole genome shotgun (WGS) entry which is preliminary data.</text>
</comment>
<name>A0ABW5T0F3_9BACI</name>
<dbReference type="InterPro" id="IPR018691">
    <property type="entry name" value="DUF2188"/>
</dbReference>
<dbReference type="RefSeq" id="WP_380712714.1">
    <property type="nucleotide sequence ID" value="NZ_JBHUML010000002.1"/>
</dbReference>
<dbReference type="Pfam" id="PF09954">
    <property type="entry name" value="DUF2188"/>
    <property type="match status" value="1"/>
</dbReference>
<evidence type="ECO:0000256" key="1">
    <source>
        <dbReference type="SAM" id="MobiDB-lite"/>
    </source>
</evidence>
<proteinExistence type="predicted"/>
<dbReference type="EMBL" id="JBHUML010000002">
    <property type="protein sequence ID" value="MFD2705471.1"/>
    <property type="molecule type" value="Genomic_DNA"/>
</dbReference>
<accession>A0ABW5T0F3</accession>
<reference evidence="3" key="1">
    <citation type="journal article" date="2019" name="Int. J. Syst. Evol. Microbiol.">
        <title>The Global Catalogue of Microorganisms (GCM) 10K type strain sequencing project: providing services to taxonomists for standard genome sequencing and annotation.</title>
        <authorList>
            <consortium name="The Broad Institute Genomics Platform"/>
            <consortium name="The Broad Institute Genome Sequencing Center for Infectious Disease"/>
            <person name="Wu L."/>
            <person name="Ma J."/>
        </authorList>
    </citation>
    <scope>NUCLEOTIDE SEQUENCE [LARGE SCALE GENOMIC DNA]</scope>
    <source>
        <strain evidence="3">KCTC 33792</strain>
    </source>
</reference>
<organism evidence="2 3">
    <name type="scientific">Salibacterium lacus</name>
    <dbReference type="NCBI Taxonomy" id="1898109"/>
    <lineage>
        <taxon>Bacteria</taxon>
        <taxon>Bacillati</taxon>
        <taxon>Bacillota</taxon>
        <taxon>Bacilli</taxon>
        <taxon>Bacillales</taxon>
        <taxon>Bacillaceae</taxon>
    </lineage>
</organism>
<dbReference type="Proteomes" id="UP001597520">
    <property type="component" value="Unassembled WGS sequence"/>
</dbReference>
<protein>
    <submittedName>
        <fullName evidence="2">DUF2188 domain-containing protein</fullName>
    </submittedName>
</protein>
<feature type="region of interest" description="Disordered" evidence="1">
    <location>
        <begin position="37"/>
        <end position="73"/>
    </location>
</feature>